<evidence type="ECO:0000313" key="2">
    <source>
        <dbReference type="Proteomes" id="UP000887566"/>
    </source>
</evidence>
<evidence type="ECO:0000313" key="3">
    <source>
        <dbReference type="WBParaSite" id="PSAMB.scaffold274size59727.g4284.t1"/>
    </source>
</evidence>
<sequence>MGVGSPRCSRVVAVAQSTVALARRKTERDDHLPAVKQKLRVEFLRQLLAGEGEGMVEGGMAGAACRPPRTVSRTRCAQVVKSGRWRRVDGGQRRVGQPPASTAIDSRRRSADANNAPPARTQQ</sequence>
<accession>A0A914VYL4</accession>
<name>A0A914VYL4_9BILA</name>
<dbReference type="AlphaFoldDB" id="A0A914VYL4"/>
<feature type="region of interest" description="Disordered" evidence="1">
    <location>
        <begin position="60"/>
        <end position="123"/>
    </location>
</feature>
<dbReference type="WBParaSite" id="PSAMB.scaffold274size59727.g4284.t1">
    <property type="protein sequence ID" value="PSAMB.scaffold274size59727.g4284.t1"/>
    <property type="gene ID" value="PSAMB.scaffold274size59727.g4284"/>
</dbReference>
<evidence type="ECO:0000256" key="1">
    <source>
        <dbReference type="SAM" id="MobiDB-lite"/>
    </source>
</evidence>
<reference evidence="3" key="1">
    <citation type="submission" date="2022-11" db="UniProtKB">
        <authorList>
            <consortium name="WormBaseParasite"/>
        </authorList>
    </citation>
    <scope>IDENTIFICATION</scope>
</reference>
<proteinExistence type="predicted"/>
<protein>
    <submittedName>
        <fullName evidence="3">Uncharacterized protein</fullName>
    </submittedName>
</protein>
<keyword evidence="2" id="KW-1185">Reference proteome</keyword>
<organism evidence="2 3">
    <name type="scientific">Plectus sambesii</name>
    <dbReference type="NCBI Taxonomy" id="2011161"/>
    <lineage>
        <taxon>Eukaryota</taxon>
        <taxon>Metazoa</taxon>
        <taxon>Ecdysozoa</taxon>
        <taxon>Nematoda</taxon>
        <taxon>Chromadorea</taxon>
        <taxon>Plectida</taxon>
        <taxon>Plectina</taxon>
        <taxon>Plectoidea</taxon>
        <taxon>Plectidae</taxon>
        <taxon>Plectus</taxon>
    </lineage>
</organism>
<dbReference type="Proteomes" id="UP000887566">
    <property type="component" value="Unplaced"/>
</dbReference>